<keyword evidence="1" id="KW-1133">Transmembrane helix</keyword>
<sequence length="178" mass="20198">MKTPEDAKVPILLRFWDISQLRYTNSQLGNDSYTDHLGAVRPVTRRNDFSLNRNMFQFTGYIFDKRLNYNLIIWASNTSAAVVIGGFVSWRFNKALTLYSGYWGAPGSRTLTGSFPYFVQPERSMADQFFRPGFTQGAWIDGEPWKGFHYELFAGDGLNTLTVPTGKIDPHLVYSGSA</sequence>
<dbReference type="HOGENOM" id="CLU_1509625_0_0_0"/>
<gene>
    <name evidence="2" type="ordered locus">Acid_4976</name>
</gene>
<dbReference type="STRING" id="234267.Acid_4976"/>
<proteinExistence type="predicted"/>
<dbReference type="InParanoid" id="Q01WN2"/>
<accession>Q01WN2</accession>
<evidence type="ECO:0000313" key="2">
    <source>
        <dbReference type="EMBL" id="ABJ85933.1"/>
    </source>
</evidence>
<dbReference type="KEGG" id="sus:Acid_4976"/>
<organism evidence="2">
    <name type="scientific">Solibacter usitatus (strain Ellin6076)</name>
    <dbReference type="NCBI Taxonomy" id="234267"/>
    <lineage>
        <taxon>Bacteria</taxon>
        <taxon>Pseudomonadati</taxon>
        <taxon>Acidobacteriota</taxon>
        <taxon>Terriglobia</taxon>
        <taxon>Bryobacterales</taxon>
        <taxon>Solibacteraceae</taxon>
        <taxon>Candidatus Solibacter</taxon>
    </lineage>
</organism>
<evidence type="ECO:0000256" key="1">
    <source>
        <dbReference type="SAM" id="Phobius"/>
    </source>
</evidence>
<protein>
    <recommendedName>
        <fullName evidence="3">Alginate export domain-containing protein</fullName>
    </recommendedName>
</protein>
<keyword evidence="1" id="KW-0812">Transmembrane</keyword>
<keyword evidence="1" id="KW-0472">Membrane</keyword>
<dbReference type="AlphaFoldDB" id="Q01WN2"/>
<dbReference type="eggNOG" id="COG3170">
    <property type="taxonomic scope" value="Bacteria"/>
</dbReference>
<dbReference type="Gene3D" id="2.40.160.10">
    <property type="entry name" value="Porin"/>
    <property type="match status" value="1"/>
</dbReference>
<feature type="transmembrane region" description="Helical" evidence="1">
    <location>
        <begin position="71"/>
        <end position="90"/>
    </location>
</feature>
<dbReference type="EMBL" id="CP000473">
    <property type="protein sequence ID" value="ABJ85933.1"/>
    <property type="molecule type" value="Genomic_DNA"/>
</dbReference>
<dbReference type="InterPro" id="IPR023614">
    <property type="entry name" value="Porin_dom_sf"/>
</dbReference>
<evidence type="ECO:0008006" key="3">
    <source>
        <dbReference type="Google" id="ProtNLM"/>
    </source>
</evidence>
<name>Q01WN2_SOLUE</name>
<reference evidence="2" key="1">
    <citation type="submission" date="2006-10" db="EMBL/GenBank/DDBJ databases">
        <title>Complete sequence of Solibacter usitatus Ellin6076.</title>
        <authorList>
            <consortium name="US DOE Joint Genome Institute"/>
            <person name="Copeland A."/>
            <person name="Lucas S."/>
            <person name="Lapidus A."/>
            <person name="Barry K."/>
            <person name="Detter J.C."/>
            <person name="Glavina del Rio T."/>
            <person name="Hammon N."/>
            <person name="Israni S."/>
            <person name="Dalin E."/>
            <person name="Tice H."/>
            <person name="Pitluck S."/>
            <person name="Thompson L.S."/>
            <person name="Brettin T."/>
            <person name="Bruce D."/>
            <person name="Han C."/>
            <person name="Tapia R."/>
            <person name="Gilna P."/>
            <person name="Schmutz J."/>
            <person name="Larimer F."/>
            <person name="Land M."/>
            <person name="Hauser L."/>
            <person name="Kyrpides N."/>
            <person name="Mikhailova N."/>
            <person name="Janssen P.H."/>
            <person name="Kuske C.R."/>
            <person name="Richardson P."/>
        </authorList>
    </citation>
    <scope>NUCLEOTIDE SEQUENCE</scope>
    <source>
        <strain evidence="2">Ellin6076</strain>
    </source>
</reference>